<dbReference type="STRING" id="1123291.SAMN04490355_102516"/>
<protein>
    <recommendedName>
        <fullName evidence="4">DUF3426 domain-containing protein</fullName>
    </recommendedName>
</protein>
<proteinExistence type="predicted"/>
<organism evidence="2 3">
    <name type="scientific">Pelosinus propionicus DSM 13327</name>
    <dbReference type="NCBI Taxonomy" id="1123291"/>
    <lineage>
        <taxon>Bacteria</taxon>
        <taxon>Bacillati</taxon>
        <taxon>Bacillota</taxon>
        <taxon>Negativicutes</taxon>
        <taxon>Selenomonadales</taxon>
        <taxon>Sporomusaceae</taxon>
        <taxon>Pelosinus</taxon>
    </lineage>
</organism>
<gene>
    <name evidence="2" type="ORF">SAMN04490355_102516</name>
</gene>
<keyword evidence="1" id="KW-0732">Signal</keyword>
<dbReference type="EMBL" id="FOTS01000025">
    <property type="protein sequence ID" value="SFL90882.1"/>
    <property type="molecule type" value="Genomic_DNA"/>
</dbReference>
<feature type="chain" id="PRO_5011733634" description="DUF3426 domain-containing protein" evidence="1">
    <location>
        <begin position="26"/>
        <end position="121"/>
    </location>
</feature>
<dbReference type="Proteomes" id="UP000199520">
    <property type="component" value="Unassembled WGS sequence"/>
</dbReference>
<evidence type="ECO:0000256" key="1">
    <source>
        <dbReference type="SAM" id="SignalP"/>
    </source>
</evidence>
<accession>A0A1I4LIT0</accession>
<dbReference type="AlphaFoldDB" id="A0A1I4LIT0"/>
<evidence type="ECO:0000313" key="2">
    <source>
        <dbReference type="EMBL" id="SFL90882.1"/>
    </source>
</evidence>
<feature type="signal peptide" evidence="1">
    <location>
        <begin position="1"/>
        <end position="25"/>
    </location>
</feature>
<sequence>MKKYSMLFVIVVFILGIVSTASANADIAFSPANVYFADNGKLVVTGVLINKGNQNGIVDTARLEVYRVDENGQSLLTSANFANVNAFVPAGGTLNWQFNISGVSYTEIGHWRVVADLGYRW</sequence>
<evidence type="ECO:0000313" key="3">
    <source>
        <dbReference type="Proteomes" id="UP000199520"/>
    </source>
</evidence>
<reference evidence="3" key="1">
    <citation type="submission" date="2016-10" db="EMBL/GenBank/DDBJ databases">
        <authorList>
            <person name="Varghese N."/>
            <person name="Submissions S."/>
        </authorList>
    </citation>
    <scope>NUCLEOTIDE SEQUENCE [LARGE SCALE GENOMIC DNA]</scope>
    <source>
        <strain evidence="3">DSM 13327</strain>
    </source>
</reference>
<keyword evidence="3" id="KW-1185">Reference proteome</keyword>
<name>A0A1I4LIT0_9FIRM</name>
<evidence type="ECO:0008006" key="4">
    <source>
        <dbReference type="Google" id="ProtNLM"/>
    </source>
</evidence>